<organism evidence="1 2">
    <name type="scientific">Mucilaginibacter ginsenosidivorax</name>
    <dbReference type="NCBI Taxonomy" id="862126"/>
    <lineage>
        <taxon>Bacteria</taxon>
        <taxon>Pseudomonadati</taxon>
        <taxon>Bacteroidota</taxon>
        <taxon>Sphingobacteriia</taxon>
        <taxon>Sphingobacteriales</taxon>
        <taxon>Sphingobacteriaceae</taxon>
        <taxon>Mucilaginibacter</taxon>
    </lineage>
</organism>
<proteinExistence type="predicted"/>
<sequence length="265" mass="29962">MKKLLLFIAWLLFAPILYAQDQLPVIYLPENLTIHFISPEPIQYVDISTKDLTGDLPLKNVLRLKLRDTLKSFAGSVITIAGEKFIAQYHLLPGYPGVPTEIEITPAAMRPLDISGIGLSQNQLRSLALSLVAQSPDKRVDRVKAFGIKGQLNHVYTVGDYIFLDISYHNKTNLKYDIADFRFKVDDKKVTKAANNQSVEIKPEFVLFNQPAFSKNYRNVFVFKKMSFPGNKVLRAELSEKQLSGRIVTLSISYQDILDADMLPN</sequence>
<dbReference type="OrthoDB" id="1038500at2"/>
<dbReference type="KEGG" id="mgk:FSB76_01055"/>
<accession>A0A5B8VUK9</accession>
<dbReference type="Proteomes" id="UP000321362">
    <property type="component" value="Chromosome"/>
</dbReference>
<name>A0A5B8VUK9_9SPHI</name>
<reference evidence="1 2" key="1">
    <citation type="journal article" date="2013" name="J. Microbiol.">
        <title>Mucilaginibacter ginsenosidivorax sp. nov., with ginsenoside converting activity isolated from sediment.</title>
        <authorList>
            <person name="Kim J.K."/>
            <person name="Choi T.E."/>
            <person name="Liu Q.M."/>
            <person name="Park H.Y."/>
            <person name="Yi T.H."/>
            <person name="Yoon M.H."/>
            <person name="Kim S.C."/>
            <person name="Im W.T."/>
        </authorList>
    </citation>
    <scope>NUCLEOTIDE SEQUENCE [LARGE SCALE GENOMIC DNA]</scope>
    <source>
        <strain evidence="1 2">KHI28</strain>
    </source>
</reference>
<gene>
    <name evidence="1" type="ORF">FSB76_01055</name>
</gene>
<dbReference type="Pfam" id="PF13595">
    <property type="entry name" value="DUF4138"/>
    <property type="match status" value="1"/>
</dbReference>
<dbReference type="RefSeq" id="WP_147051761.1">
    <property type="nucleotide sequence ID" value="NZ_CP042437.1"/>
</dbReference>
<dbReference type="EMBL" id="CP042437">
    <property type="protein sequence ID" value="QEC74602.1"/>
    <property type="molecule type" value="Genomic_DNA"/>
</dbReference>
<keyword evidence="2" id="KW-1185">Reference proteome</keyword>
<evidence type="ECO:0000313" key="1">
    <source>
        <dbReference type="EMBL" id="QEC74602.1"/>
    </source>
</evidence>
<evidence type="ECO:0000313" key="2">
    <source>
        <dbReference type="Proteomes" id="UP000321362"/>
    </source>
</evidence>
<protein>
    <submittedName>
        <fullName evidence="1">DUF4138 domain-containing protein</fullName>
    </submittedName>
</protein>
<dbReference type="AlphaFoldDB" id="A0A5B8VUK9"/>
<dbReference type="InterPro" id="IPR022298">
    <property type="entry name" value="Conjug_transposon_TraN"/>
</dbReference>